<dbReference type="InterPro" id="IPR006530">
    <property type="entry name" value="YD"/>
</dbReference>
<name>A0ABD6NE41_9PSED</name>
<dbReference type="Pfam" id="PF05593">
    <property type="entry name" value="RHS_repeat"/>
    <property type="match status" value="1"/>
</dbReference>
<protein>
    <submittedName>
        <fullName evidence="3">Sugar-binding protein</fullName>
    </submittedName>
</protein>
<dbReference type="InterPro" id="IPR022385">
    <property type="entry name" value="Rhs_assc_core"/>
</dbReference>
<proteinExistence type="predicted"/>
<evidence type="ECO:0000256" key="1">
    <source>
        <dbReference type="ARBA" id="ARBA00022737"/>
    </source>
</evidence>
<dbReference type="NCBIfam" id="TIGR03696">
    <property type="entry name" value="Rhs_assc_core"/>
    <property type="match status" value="1"/>
</dbReference>
<comment type="caution">
    <text evidence="3">The sequence shown here is derived from an EMBL/GenBank/DDBJ whole genome shotgun (WGS) entry which is preliminary data.</text>
</comment>
<dbReference type="EMBL" id="QJRE01000105">
    <property type="protein sequence ID" value="NWL46725.1"/>
    <property type="molecule type" value="Genomic_DNA"/>
</dbReference>
<feature type="domain" description="Teneurin-like YD-shell" evidence="2">
    <location>
        <begin position="193"/>
        <end position="458"/>
    </location>
</feature>
<dbReference type="Pfam" id="PF25023">
    <property type="entry name" value="TEN_YD-shell"/>
    <property type="match status" value="1"/>
</dbReference>
<dbReference type="InterPro" id="IPR031325">
    <property type="entry name" value="RHS_repeat"/>
</dbReference>
<gene>
    <name evidence="3" type="ORF">DM819_12960</name>
</gene>
<evidence type="ECO:0000313" key="3">
    <source>
        <dbReference type="EMBL" id="NWL46725.1"/>
    </source>
</evidence>
<dbReference type="AlphaFoldDB" id="A0ABD6NE41"/>
<evidence type="ECO:0000313" key="4">
    <source>
        <dbReference type="Proteomes" id="UP000704738"/>
    </source>
</evidence>
<dbReference type="InterPro" id="IPR056823">
    <property type="entry name" value="TEN-like_YD-shell"/>
</dbReference>
<dbReference type="InterPro" id="IPR050708">
    <property type="entry name" value="T6SS_VgrG/RHS"/>
</dbReference>
<dbReference type="PANTHER" id="PTHR32305">
    <property type="match status" value="1"/>
</dbReference>
<reference evidence="3 4" key="1">
    <citation type="submission" date="2018-06" db="EMBL/GenBank/DDBJ databases">
        <title>Bacteria isolated from soil of Wuhan.</title>
        <authorList>
            <person name="Xiang W."/>
            <person name="Huang C."/>
        </authorList>
    </citation>
    <scope>NUCLEOTIDE SEQUENCE [LARGE SCALE GENOMIC DNA]</scope>
    <source>
        <strain evidence="4">xwS4</strain>
    </source>
</reference>
<dbReference type="PANTHER" id="PTHR32305:SF15">
    <property type="entry name" value="PROTEIN RHSA-RELATED"/>
    <property type="match status" value="1"/>
</dbReference>
<dbReference type="RefSeq" id="WP_179052874.1">
    <property type="nucleotide sequence ID" value="NZ_QJRE01000105.1"/>
</dbReference>
<organism evidence="3 4">
    <name type="scientific">Pseudomonas hunanensis</name>
    <dbReference type="NCBI Taxonomy" id="1247546"/>
    <lineage>
        <taxon>Bacteria</taxon>
        <taxon>Pseudomonadati</taxon>
        <taxon>Pseudomonadota</taxon>
        <taxon>Gammaproteobacteria</taxon>
        <taxon>Pseudomonadales</taxon>
        <taxon>Pseudomonadaceae</taxon>
        <taxon>Pseudomonas</taxon>
    </lineage>
</organism>
<dbReference type="Gene3D" id="2.180.10.10">
    <property type="entry name" value="RHS repeat-associated core"/>
    <property type="match status" value="1"/>
</dbReference>
<accession>A0ABD6NE41</accession>
<dbReference type="NCBIfam" id="TIGR01643">
    <property type="entry name" value="YD_repeat_2x"/>
    <property type="match status" value="1"/>
</dbReference>
<evidence type="ECO:0000259" key="2">
    <source>
        <dbReference type="Pfam" id="PF25023"/>
    </source>
</evidence>
<dbReference type="Pfam" id="PF14412">
    <property type="entry name" value="AHH"/>
    <property type="match status" value="1"/>
</dbReference>
<dbReference type="InterPro" id="IPR032871">
    <property type="entry name" value="AHH_dom_containing"/>
</dbReference>
<sequence length="590" mass="67376">ERDAIGRLIAKLNSDARQDFVYDDGDRLLSIERQPTGIGKQLGITEEKLEYTYDLLGRLTQEITPDGTLAYEYDPLSNLTTLTLPDGRKVNHLYYGSGHLHQLNLDGQVISDMERDDLHREVYRTQGKLTSCFGYDAMGRKAWQFASTLPADKLSQVHNTGINTSLLVEHAYNPIHRRYQYDPAGELVRTLDKLRGEIKYEYEANGQLRSRDTGSLIGSEEFRYDPAANRLDFNARQFDKVKDNRIKQWRDQEYRYDSWGNLIEKRSGHSKLQHFSYDCENRLVRAETLVNGKLESQGEYRYDSLGRRIAKQAEINGEVEQKRFLWQGLRMLREESPAKSILYLYEPGSYAPLARVDQVEGEGQKVYYFHTDQIGTPLELTDSLGEVVWQATYRSWGAVEQLSASKIEQNLRFQGQYFDGETGLNYNIYRFYDSESGRFITQDPIGLTGSLNLYQYAVNPMIWIDPWGLTCSTDAKALRANMVAAGKSEPAFKNSAHHIVMSNSSDVRMVALQTKMERLRIDINAAENGIFLPSNSKVKLPPGSTLPNHASIHTNAYKQKVFDRLGDINNSGDFLSELNKINSEIARGIF</sequence>
<keyword evidence="1" id="KW-0677">Repeat</keyword>
<feature type="non-terminal residue" evidence="3">
    <location>
        <position position="1"/>
    </location>
</feature>
<dbReference type="PRINTS" id="PR00394">
    <property type="entry name" value="RHSPROTEIN"/>
</dbReference>
<dbReference type="Proteomes" id="UP000704738">
    <property type="component" value="Unassembled WGS sequence"/>
</dbReference>